<dbReference type="Proteomes" id="UP000004047">
    <property type="component" value="Unassembled WGS sequence"/>
</dbReference>
<name>I4ISM1_MICAE</name>
<evidence type="ECO:0000313" key="2">
    <source>
        <dbReference type="Proteomes" id="UP000004047"/>
    </source>
</evidence>
<gene>
    <name evidence="1" type="ORF">MICAK_3180018</name>
</gene>
<proteinExistence type="predicted"/>
<reference evidence="1 2" key="1">
    <citation type="submission" date="2012-04" db="EMBL/GenBank/DDBJ databases">
        <authorList>
            <person name="Genoscope - CEA"/>
        </authorList>
    </citation>
    <scope>NUCLEOTIDE SEQUENCE [LARGE SCALE GENOMIC DNA]</scope>
    <source>
        <strain evidence="1 2">9701</strain>
    </source>
</reference>
<dbReference type="EMBL" id="CAIQ01000244">
    <property type="protein sequence ID" value="CCI37295.1"/>
    <property type="molecule type" value="Genomic_DNA"/>
</dbReference>
<dbReference type="HOGENOM" id="CLU_2650404_0_0_3"/>
<protein>
    <submittedName>
        <fullName evidence="1">Uncharacterized protein</fullName>
    </submittedName>
</protein>
<dbReference type="AlphaFoldDB" id="I4ISM1"/>
<sequence>MLGLSGLRVLVEFPHHPISLLPHLPVSLIKKQETFPLLCSIGILPNQYAQIISFSPSLLLYSLGCFPVTGCCYGSL</sequence>
<accession>I4ISM1</accession>
<comment type="caution">
    <text evidence="1">The sequence shown here is derived from an EMBL/GenBank/DDBJ whole genome shotgun (WGS) entry which is preliminary data.</text>
</comment>
<evidence type="ECO:0000313" key="1">
    <source>
        <dbReference type="EMBL" id="CCI37295.1"/>
    </source>
</evidence>
<organism evidence="1 2">
    <name type="scientific">Microcystis aeruginosa PCC 9701</name>
    <dbReference type="NCBI Taxonomy" id="721123"/>
    <lineage>
        <taxon>Bacteria</taxon>
        <taxon>Bacillati</taxon>
        <taxon>Cyanobacteriota</taxon>
        <taxon>Cyanophyceae</taxon>
        <taxon>Oscillatoriophycideae</taxon>
        <taxon>Chroococcales</taxon>
        <taxon>Microcystaceae</taxon>
        <taxon>Microcystis</taxon>
    </lineage>
</organism>